<sequence>MSDGRTPAPPARGSESFWRNLLLGEGVAVIVILAIFSTDYSPVVWLAVAIVVITTPLVIRGFLRARDRDRDRSGR</sequence>
<dbReference type="AlphaFoldDB" id="A0A917B5N2"/>
<proteinExistence type="predicted"/>
<reference evidence="2 3" key="1">
    <citation type="journal article" date="2014" name="Int. J. Syst. Evol. Microbiol.">
        <title>Complete genome sequence of Corynebacterium casei LMG S-19264T (=DSM 44701T), isolated from a smear-ripened cheese.</title>
        <authorList>
            <consortium name="US DOE Joint Genome Institute (JGI-PGF)"/>
            <person name="Walter F."/>
            <person name="Albersmeier A."/>
            <person name="Kalinowski J."/>
            <person name="Ruckert C."/>
        </authorList>
    </citation>
    <scope>NUCLEOTIDE SEQUENCE [LARGE SCALE GENOMIC DNA]</scope>
    <source>
        <strain evidence="2 3">CGMCC 1.12976</strain>
    </source>
</reference>
<evidence type="ECO:0000313" key="2">
    <source>
        <dbReference type="EMBL" id="GGF21697.1"/>
    </source>
</evidence>
<dbReference type="Proteomes" id="UP000598775">
    <property type="component" value="Unassembled WGS sequence"/>
</dbReference>
<evidence type="ECO:0000313" key="3">
    <source>
        <dbReference type="Proteomes" id="UP000598775"/>
    </source>
</evidence>
<name>A0A917B5N2_9MICO</name>
<keyword evidence="1" id="KW-1133">Transmembrane helix</keyword>
<comment type="caution">
    <text evidence="2">The sequence shown here is derived from an EMBL/GenBank/DDBJ whole genome shotgun (WGS) entry which is preliminary data.</text>
</comment>
<gene>
    <name evidence="2" type="ORF">GCM10011399_14270</name>
</gene>
<keyword evidence="1" id="KW-0472">Membrane</keyword>
<evidence type="ECO:0000256" key="1">
    <source>
        <dbReference type="SAM" id="Phobius"/>
    </source>
</evidence>
<keyword evidence="3" id="KW-1185">Reference proteome</keyword>
<organism evidence="2 3">
    <name type="scientific">Subtercola lobariae</name>
    <dbReference type="NCBI Taxonomy" id="1588641"/>
    <lineage>
        <taxon>Bacteria</taxon>
        <taxon>Bacillati</taxon>
        <taxon>Actinomycetota</taxon>
        <taxon>Actinomycetes</taxon>
        <taxon>Micrococcales</taxon>
        <taxon>Microbacteriaceae</taxon>
        <taxon>Subtercola</taxon>
    </lineage>
</organism>
<protein>
    <recommendedName>
        <fullName evidence="4">DUF3099 domain-containing protein</fullName>
    </recommendedName>
</protein>
<accession>A0A917B5N2</accession>
<evidence type="ECO:0008006" key="4">
    <source>
        <dbReference type="Google" id="ProtNLM"/>
    </source>
</evidence>
<feature type="transmembrane region" description="Helical" evidence="1">
    <location>
        <begin position="43"/>
        <end position="63"/>
    </location>
</feature>
<dbReference type="EMBL" id="BMGP01000002">
    <property type="protein sequence ID" value="GGF21697.1"/>
    <property type="molecule type" value="Genomic_DNA"/>
</dbReference>
<keyword evidence="1" id="KW-0812">Transmembrane</keyword>
<dbReference type="RefSeq" id="WP_188675787.1">
    <property type="nucleotide sequence ID" value="NZ_BMGP01000002.1"/>
</dbReference>
<feature type="transmembrane region" description="Helical" evidence="1">
    <location>
        <begin position="21"/>
        <end position="37"/>
    </location>
</feature>